<keyword evidence="3" id="KW-1185">Reference proteome</keyword>
<dbReference type="AlphaFoldDB" id="A0A1I4G794"/>
<dbReference type="InterPro" id="IPR007254">
    <property type="entry name" value="DUF373"/>
</dbReference>
<feature type="transmembrane region" description="Helical" evidence="1">
    <location>
        <begin position="159"/>
        <end position="181"/>
    </location>
</feature>
<protein>
    <submittedName>
        <fullName evidence="2">Putative membrane protein</fullName>
    </submittedName>
</protein>
<dbReference type="Proteomes" id="UP000199607">
    <property type="component" value="Unassembled WGS sequence"/>
</dbReference>
<dbReference type="Pfam" id="PF04123">
    <property type="entry name" value="DUF373"/>
    <property type="match status" value="1"/>
</dbReference>
<dbReference type="STRING" id="553466.SAMN04487950_3087"/>
<gene>
    <name evidence="2" type="ORF">SAMN04487950_3087</name>
</gene>
<evidence type="ECO:0000256" key="1">
    <source>
        <dbReference type="SAM" id="Phobius"/>
    </source>
</evidence>
<reference evidence="3" key="1">
    <citation type="submission" date="2016-10" db="EMBL/GenBank/DDBJ databases">
        <authorList>
            <person name="Varghese N."/>
            <person name="Submissions S."/>
        </authorList>
    </citation>
    <scope>NUCLEOTIDE SEQUENCE [LARGE SCALE GENOMIC DNA]</scope>
    <source>
        <strain evidence="3">CGMCC 1.7738</strain>
    </source>
</reference>
<feature type="transmembrane region" description="Helical" evidence="1">
    <location>
        <begin position="227"/>
        <end position="245"/>
    </location>
</feature>
<accession>A0A1I4G794</accession>
<evidence type="ECO:0000313" key="2">
    <source>
        <dbReference type="EMBL" id="SFL25864.1"/>
    </source>
</evidence>
<dbReference type="RefSeq" id="WP_009366855.1">
    <property type="nucleotide sequence ID" value="NZ_FOTC01000003.1"/>
</dbReference>
<feature type="transmembrane region" description="Helical" evidence="1">
    <location>
        <begin position="308"/>
        <end position="329"/>
    </location>
</feature>
<organism evidence="2 3">
    <name type="scientific">Halogranum rubrum</name>
    <dbReference type="NCBI Taxonomy" id="553466"/>
    <lineage>
        <taxon>Archaea</taxon>
        <taxon>Methanobacteriati</taxon>
        <taxon>Methanobacteriota</taxon>
        <taxon>Stenosarchaea group</taxon>
        <taxon>Halobacteria</taxon>
        <taxon>Halobacteriales</taxon>
        <taxon>Haloferacaceae</taxon>
    </lineage>
</organism>
<sequence length="383" mass="40469">MLLVLCVDLDDDLGRKTGMRTPVLGRDTVEDAAVALATADPEDSDVNVLFQGIHVYDEVAAEGGEEVEVAAVTGVNGSDVKANRVVGEEVDTVLASLQTGENVRAIVITDGAQDESVLPVIRSRVPIDGVRRVVVRQAQDLESIYYTMKQVLADPETRGTILVPLGILLLIYPFVVVASLFQVPGTTVLGLISALLGLYTLFRGLGLESVVDDTAEHLRNVLYAGRVTLITYIVAAALLAVGGLQGLETLRAVQESVGGTLSPTVVLASLVHGAVQWFAVAGITSSLGQVTDEYLADRFKWRYLNAPFYVVAIALVLYAVSGFFLSDVVGLGSIQTGEVTIRAIGLTDLAVALTVGTLLGVFSTVVFAIAESRFPTAIEPEAA</sequence>
<keyword evidence="1" id="KW-0812">Transmembrane</keyword>
<dbReference type="EMBL" id="FOTC01000003">
    <property type="protein sequence ID" value="SFL25864.1"/>
    <property type="molecule type" value="Genomic_DNA"/>
</dbReference>
<dbReference type="PANTHER" id="PTHR38815:SF1">
    <property type="entry name" value="DUF373 FAMILY PROTEIN"/>
    <property type="match status" value="1"/>
</dbReference>
<keyword evidence="1" id="KW-0472">Membrane</keyword>
<feature type="transmembrane region" description="Helical" evidence="1">
    <location>
        <begin position="349"/>
        <end position="370"/>
    </location>
</feature>
<feature type="transmembrane region" description="Helical" evidence="1">
    <location>
        <begin position="187"/>
        <end position="206"/>
    </location>
</feature>
<dbReference type="PANTHER" id="PTHR38815">
    <property type="entry name" value="HYPOTHETICAL MEMBRANE PROTEIN, CONSERVED, DUF373 FAMILY"/>
    <property type="match status" value="1"/>
</dbReference>
<keyword evidence="1" id="KW-1133">Transmembrane helix</keyword>
<proteinExistence type="predicted"/>
<name>A0A1I4G794_9EURY</name>
<evidence type="ECO:0000313" key="3">
    <source>
        <dbReference type="Proteomes" id="UP000199607"/>
    </source>
</evidence>